<comment type="caution">
    <text evidence="1">The sequence shown here is derived from an EMBL/GenBank/DDBJ whole genome shotgun (WGS) entry which is preliminary data.</text>
</comment>
<name>A0ABX1PUR4_9RHOO</name>
<protein>
    <submittedName>
        <fullName evidence="1">IS66 family insertion sequence element accessory protein TnpB</fullName>
    </submittedName>
</protein>
<dbReference type="EMBL" id="WTVG01000157">
    <property type="protein sequence ID" value="NMG27166.1"/>
    <property type="molecule type" value="Genomic_DNA"/>
</dbReference>
<dbReference type="Proteomes" id="UP000615989">
    <property type="component" value="Unassembled WGS sequence"/>
</dbReference>
<accession>A0ABX1PUR4</accession>
<organism evidence="1 2">
    <name type="scientific">Aromatoleum anaerobium</name>
    <dbReference type="NCBI Taxonomy" id="182180"/>
    <lineage>
        <taxon>Bacteria</taxon>
        <taxon>Pseudomonadati</taxon>
        <taxon>Pseudomonadota</taxon>
        <taxon>Betaproteobacteria</taxon>
        <taxon>Rhodocyclales</taxon>
        <taxon>Rhodocyclaceae</taxon>
        <taxon>Aromatoleum</taxon>
    </lineage>
</organism>
<reference evidence="1" key="1">
    <citation type="submission" date="2019-12" db="EMBL/GenBank/DDBJ databases">
        <title>Comparative genomics gives insights into the taxonomy of the Azoarcus-Aromatoleum group and reveals separate origins of nif in the plant-associated Azoarcus and non-plant-associated Aromatoleum sub-groups.</title>
        <authorList>
            <person name="Lafos M."/>
            <person name="Maluk M."/>
            <person name="Batista M."/>
            <person name="Junghare M."/>
            <person name="Carmona M."/>
            <person name="Faoro H."/>
            <person name="Cruz L.M."/>
            <person name="Battistoni F."/>
            <person name="De Souza E."/>
            <person name="Pedrosa F."/>
            <person name="Chen W.-M."/>
            <person name="Poole P.S."/>
            <person name="Dixon R.A."/>
            <person name="James E.K."/>
        </authorList>
    </citation>
    <scope>NUCLEOTIDE SEQUENCE</scope>
    <source>
        <strain evidence="1">LuFRes1</strain>
    </source>
</reference>
<proteinExistence type="predicted"/>
<evidence type="ECO:0000313" key="1">
    <source>
        <dbReference type="EMBL" id="NMG27166.1"/>
    </source>
</evidence>
<dbReference type="NCBIfam" id="NF047593">
    <property type="entry name" value="IS66_ISAeme5_TnpA"/>
    <property type="match status" value="1"/>
</dbReference>
<keyword evidence="2" id="KW-1185">Reference proteome</keyword>
<gene>
    <name evidence="1" type="ORF">GO606_21240</name>
</gene>
<evidence type="ECO:0000313" key="2">
    <source>
        <dbReference type="Proteomes" id="UP000615989"/>
    </source>
</evidence>
<sequence length="101" mass="10936">MAGAIKRKWRRRSREEWREVFARHGSSGLSVTTFCARESISVSSFQRWRALVAPVSGAADARTPARQAAFVDLGVLGSGSASRLELKLDLGGGVVLHLVRG</sequence>
<dbReference type="RefSeq" id="WP_169120857.1">
    <property type="nucleotide sequence ID" value="NZ_WTVG02000001.1"/>
</dbReference>